<evidence type="ECO:0000313" key="3">
    <source>
        <dbReference type="Proteomes" id="UP001222325"/>
    </source>
</evidence>
<name>A0AAD6UDR5_9AGAR</name>
<organism evidence="2 3">
    <name type="scientific">Mycena belliarum</name>
    <dbReference type="NCBI Taxonomy" id="1033014"/>
    <lineage>
        <taxon>Eukaryota</taxon>
        <taxon>Fungi</taxon>
        <taxon>Dikarya</taxon>
        <taxon>Basidiomycota</taxon>
        <taxon>Agaricomycotina</taxon>
        <taxon>Agaricomycetes</taxon>
        <taxon>Agaricomycetidae</taxon>
        <taxon>Agaricales</taxon>
        <taxon>Marasmiineae</taxon>
        <taxon>Mycenaceae</taxon>
        <taxon>Mycena</taxon>
    </lineage>
</organism>
<keyword evidence="3" id="KW-1185">Reference proteome</keyword>
<dbReference type="Proteomes" id="UP001222325">
    <property type="component" value="Unassembled WGS sequence"/>
</dbReference>
<dbReference type="AlphaFoldDB" id="A0AAD6UDR5"/>
<dbReference type="EMBL" id="JARJCN010000006">
    <property type="protein sequence ID" value="KAJ7100058.1"/>
    <property type="molecule type" value="Genomic_DNA"/>
</dbReference>
<comment type="caution">
    <text evidence="2">The sequence shown here is derived from an EMBL/GenBank/DDBJ whole genome shotgun (WGS) entry which is preliminary data.</text>
</comment>
<reference evidence="2" key="1">
    <citation type="submission" date="2023-03" db="EMBL/GenBank/DDBJ databases">
        <title>Massive genome expansion in bonnet fungi (Mycena s.s.) driven by repeated elements and novel gene families across ecological guilds.</title>
        <authorList>
            <consortium name="Lawrence Berkeley National Laboratory"/>
            <person name="Harder C.B."/>
            <person name="Miyauchi S."/>
            <person name="Viragh M."/>
            <person name="Kuo A."/>
            <person name="Thoen E."/>
            <person name="Andreopoulos B."/>
            <person name="Lu D."/>
            <person name="Skrede I."/>
            <person name="Drula E."/>
            <person name="Henrissat B."/>
            <person name="Morin E."/>
            <person name="Kohler A."/>
            <person name="Barry K."/>
            <person name="LaButti K."/>
            <person name="Morin E."/>
            <person name="Salamov A."/>
            <person name="Lipzen A."/>
            <person name="Mereny Z."/>
            <person name="Hegedus B."/>
            <person name="Baldrian P."/>
            <person name="Stursova M."/>
            <person name="Weitz H."/>
            <person name="Taylor A."/>
            <person name="Grigoriev I.V."/>
            <person name="Nagy L.G."/>
            <person name="Martin F."/>
            <person name="Kauserud H."/>
        </authorList>
    </citation>
    <scope>NUCLEOTIDE SEQUENCE</scope>
    <source>
        <strain evidence="2">CBHHK173m</strain>
    </source>
</reference>
<protein>
    <submittedName>
        <fullName evidence="2">Uncharacterized protein</fullName>
    </submittedName>
</protein>
<feature type="region of interest" description="Disordered" evidence="1">
    <location>
        <begin position="210"/>
        <end position="237"/>
    </location>
</feature>
<sequence length="257" mass="28207">MLSSPEAQSQLILAEPAHSPQLKRQSHEYSPRYGSSMHLCDRAGRILGASELLHLVRFLVFALRGQCVHQLPACASAPPIKFRAAQHAGNVLNLMLADARARDTALKSPPHPSAAARLNFDLIFGLPASGARRPTRSHARQQRSPRSPRASYFYSIFVLPASGGTREPRPRSSPHAHPSSRLFIRFSCVLRAAIHVPCCPGLTRSSPGIPTPVFALPPPATRRFDRRRSDAPTNFNPDAPTRPALLIRYFAAATWPL</sequence>
<evidence type="ECO:0000256" key="1">
    <source>
        <dbReference type="SAM" id="MobiDB-lite"/>
    </source>
</evidence>
<gene>
    <name evidence="2" type="ORF">B0H15DRAFT_999004</name>
</gene>
<proteinExistence type="predicted"/>
<evidence type="ECO:0000313" key="2">
    <source>
        <dbReference type="EMBL" id="KAJ7100058.1"/>
    </source>
</evidence>
<accession>A0AAD6UDR5</accession>